<dbReference type="Gene3D" id="1.10.10.10">
    <property type="entry name" value="Winged helix-like DNA-binding domain superfamily/Winged helix DNA-binding domain"/>
    <property type="match status" value="1"/>
</dbReference>
<evidence type="ECO:0000313" key="2">
    <source>
        <dbReference type="EMBL" id="MDX5983674.1"/>
    </source>
</evidence>
<proteinExistence type="predicted"/>
<reference evidence="2 3" key="1">
    <citation type="submission" date="2023-11" db="EMBL/GenBank/DDBJ databases">
        <title>MicrobeMod: A computational toolkit for identifying prokaryotic methylation and restriction-modification with nanopore sequencing.</title>
        <authorList>
            <person name="Crits-Christoph A."/>
            <person name="Kang S.C."/>
            <person name="Lee H."/>
            <person name="Ostrov N."/>
        </authorList>
    </citation>
    <scope>NUCLEOTIDE SEQUENCE [LARGE SCALE GENOMIC DNA]</scope>
    <source>
        <strain evidence="2 3">ATCC 14820</strain>
    </source>
</reference>
<comment type="caution">
    <text evidence="2">The sequence shown here is derived from an EMBL/GenBank/DDBJ whole genome shotgun (WGS) entry which is preliminary data.</text>
</comment>
<name>A0ABU4PI77_9SPHN</name>
<dbReference type="InterPro" id="IPR036388">
    <property type="entry name" value="WH-like_DNA-bd_sf"/>
</dbReference>
<sequence length="382" mass="42458">MRVSGTGEVSDERLIDLIYDSPFDDRLWTPLLSELADRCGAHPANITELNVIEGHGDGLSVRTPSDTLQVYRTRWTQANPLLLVDNLFDYSAGWTPRILRDNDWIDRDDFERSAYMNEFLIPIEASYNLTMRLSLEGPWLTTIGLGRPKRKGQFETRDIAAIAPFHSHLIRASRVRRLVALQQSQLDRLDVLLEDSSHALFFVADDLRVIRCTAAAEAIIRDNPLFRLVNGRLRATVPAANASLEMALQAAFRSGPPPEPLLLQGLRPDSNLSITISRMSERIMAGFSTFRCLLVAVSKSSPTQSTSHDILRERFGMTGAEARLALSLLAGASLQATADQNTVSIHTIRNQLKSVFHKTGCSRQQDLIRALIALDLPSCADG</sequence>
<evidence type="ECO:0000259" key="1">
    <source>
        <dbReference type="SMART" id="SM00421"/>
    </source>
</evidence>
<gene>
    <name evidence="2" type="ORF">SIL82_05325</name>
</gene>
<dbReference type="InterPro" id="IPR016032">
    <property type="entry name" value="Sig_transdc_resp-reg_C-effctor"/>
</dbReference>
<dbReference type="SUPFAM" id="SSF46894">
    <property type="entry name" value="C-terminal effector domain of the bipartite response regulators"/>
    <property type="match status" value="1"/>
</dbReference>
<evidence type="ECO:0000313" key="3">
    <source>
        <dbReference type="Proteomes" id="UP001279660"/>
    </source>
</evidence>
<accession>A0ABU4PI77</accession>
<dbReference type="RefSeq" id="WP_010404645.1">
    <property type="nucleotide sequence ID" value="NZ_JAWXXV010000001.1"/>
</dbReference>
<feature type="domain" description="HTH luxR-type" evidence="1">
    <location>
        <begin position="314"/>
        <end position="371"/>
    </location>
</feature>
<dbReference type="InterPro" id="IPR000792">
    <property type="entry name" value="Tscrpt_reg_LuxR_C"/>
</dbReference>
<organism evidence="2 3">
    <name type="scientific">Sphingomonas echinoides</name>
    <dbReference type="NCBI Taxonomy" id="59803"/>
    <lineage>
        <taxon>Bacteria</taxon>
        <taxon>Pseudomonadati</taxon>
        <taxon>Pseudomonadota</taxon>
        <taxon>Alphaproteobacteria</taxon>
        <taxon>Sphingomonadales</taxon>
        <taxon>Sphingomonadaceae</taxon>
        <taxon>Sphingomonas</taxon>
    </lineage>
</organism>
<dbReference type="EMBL" id="JAWXXV010000001">
    <property type="protein sequence ID" value="MDX5983674.1"/>
    <property type="molecule type" value="Genomic_DNA"/>
</dbReference>
<protein>
    <submittedName>
        <fullName evidence="2">Helix-turn-helix transcriptional regulator</fullName>
    </submittedName>
</protein>
<keyword evidence="3" id="KW-1185">Reference proteome</keyword>
<dbReference type="Proteomes" id="UP001279660">
    <property type="component" value="Unassembled WGS sequence"/>
</dbReference>
<dbReference type="SMART" id="SM00421">
    <property type="entry name" value="HTH_LUXR"/>
    <property type="match status" value="1"/>
</dbReference>